<evidence type="ECO:0000313" key="15">
    <source>
        <dbReference type="EMBL" id="GGM73331.1"/>
    </source>
</evidence>
<evidence type="ECO:0000256" key="4">
    <source>
        <dbReference type="ARBA" id="ARBA00013145"/>
    </source>
</evidence>
<dbReference type="Pfam" id="PF00205">
    <property type="entry name" value="TPP_enzyme_M"/>
    <property type="match status" value="1"/>
</dbReference>
<keyword evidence="10 11" id="KW-0100">Branched-chain amino acid biosynthesis</keyword>
<dbReference type="GO" id="GO:0009097">
    <property type="term" value="P:isoleucine biosynthetic process"/>
    <property type="evidence" value="ECO:0007669"/>
    <property type="project" value="TreeGrafter"/>
</dbReference>
<dbReference type="AlphaFoldDB" id="A0AA37BR92"/>
<dbReference type="GO" id="GO:0005948">
    <property type="term" value="C:acetolactate synthase complex"/>
    <property type="evidence" value="ECO:0007669"/>
    <property type="project" value="TreeGrafter"/>
</dbReference>
<comment type="caution">
    <text evidence="15">The sequence shown here is derived from an EMBL/GenBank/DDBJ whole genome shotgun (WGS) entry which is preliminary data.</text>
</comment>
<reference evidence="15" key="2">
    <citation type="submission" date="2022-09" db="EMBL/GenBank/DDBJ databases">
        <authorList>
            <person name="Sun Q."/>
            <person name="Ohkuma M."/>
        </authorList>
    </citation>
    <scope>NUCLEOTIDE SEQUENCE</scope>
    <source>
        <strain evidence="15">JCM 13583</strain>
    </source>
</reference>
<dbReference type="CDD" id="cd02015">
    <property type="entry name" value="TPP_AHAS"/>
    <property type="match status" value="1"/>
</dbReference>
<keyword evidence="16" id="KW-1185">Reference proteome</keyword>
<proteinExistence type="inferred from homology"/>
<dbReference type="InterPro" id="IPR029061">
    <property type="entry name" value="THDP-binding"/>
</dbReference>
<feature type="domain" description="Thiamine pyrophosphate enzyme TPP-binding" evidence="13">
    <location>
        <begin position="376"/>
        <end position="524"/>
    </location>
</feature>
<evidence type="ECO:0000256" key="8">
    <source>
        <dbReference type="ARBA" id="ARBA00022842"/>
    </source>
</evidence>
<evidence type="ECO:0000256" key="9">
    <source>
        <dbReference type="ARBA" id="ARBA00023052"/>
    </source>
</evidence>
<dbReference type="SUPFAM" id="SSF52518">
    <property type="entry name" value="Thiamin diphosphate-binding fold (THDP-binding)"/>
    <property type="match status" value="2"/>
</dbReference>
<dbReference type="InterPro" id="IPR045229">
    <property type="entry name" value="TPP_enz"/>
</dbReference>
<dbReference type="InterPro" id="IPR012846">
    <property type="entry name" value="Acetolactate_synth_lsu"/>
</dbReference>
<evidence type="ECO:0000313" key="16">
    <source>
        <dbReference type="Proteomes" id="UP000632195"/>
    </source>
</evidence>
<keyword evidence="6 11" id="KW-0808">Transferase</keyword>
<feature type="domain" description="Thiamine pyrophosphate enzyme N-terminal TPP-binding" evidence="14">
    <location>
        <begin position="1"/>
        <end position="114"/>
    </location>
</feature>
<protein>
    <recommendedName>
        <fullName evidence="4 11">Acetolactate synthase</fullName>
        <ecNumber evidence="4 11">2.2.1.6</ecNumber>
    </recommendedName>
</protein>
<dbReference type="GO" id="GO:0000287">
    <property type="term" value="F:magnesium ion binding"/>
    <property type="evidence" value="ECO:0007669"/>
    <property type="project" value="UniProtKB-UniRule"/>
</dbReference>
<dbReference type="Pfam" id="PF02775">
    <property type="entry name" value="TPP_enzyme_C"/>
    <property type="match status" value="1"/>
</dbReference>
<dbReference type="InterPro" id="IPR011766">
    <property type="entry name" value="TPP_enzyme_TPP-bd"/>
</dbReference>
<evidence type="ECO:0000256" key="6">
    <source>
        <dbReference type="ARBA" id="ARBA00022679"/>
    </source>
</evidence>
<dbReference type="RefSeq" id="WP_188680702.1">
    <property type="nucleotide sequence ID" value="NZ_BMNY01000001.1"/>
</dbReference>
<comment type="cofactor">
    <cofactor evidence="11">
        <name>thiamine diphosphate</name>
        <dbReference type="ChEBI" id="CHEBI:58937"/>
    </cofactor>
    <text evidence="11">Binds 1 thiamine pyrophosphate per subunit.</text>
</comment>
<evidence type="ECO:0000256" key="5">
    <source>
        <dbReference type="ARBA" id="ARBA00022605"/>
    </source>
</evidence>
<dbReference type="Proteomes" id="UP000632195">
    <property type="component" value="Unassembled WGS sequence"/>
</dbReference>
<evidence type="ECO:0000256" key="11">
    <source>
        <dbReference type="RuleBase" id="RU003591"/>
    </source>
</evidence>
<dbReference type="InterPro" id="IPR012001">
    <property type="entry name" value="Thiamin_PyroP_enz_TPP-bd_dom"/>
</dbReference>
<reference evidence="15" key="1">
    <citation type="journal article" date="2014" name="Int. J. Syst. Evol. Microbiol.">
        <title>Complete genome sequence of Corynebacterium casei LMG S-19264T (=DSM 44701T), isolated from a smear-ripened cheese.</title>
        <authorList>
            <consortium name="US DOE Joint Genome Institute (JGI-PGF)"/>
            <person name="Walter F."/>
            <person name="Albersmeier A."/>
            <person name="Kalinowski J."/>
            <person name="Ruckert C."/>
        </authorList>
    </citation>
    <scope>NUCLEOTIDE SEQUENCE</scope>
    <source>
        <strain evidence="15">JCM 13583</strain>
    </source>
</reference>
<comment type="cofactor">
    <cofactor evidence="11">
        <name>Mg(2+)</name>
        <dbReference type="ChEBI" id="CHEBI:18420"/>
    </cofactor>
    <text evidence="11">Binds 1 Mg(2+) ion per subunit.</text>
</comment>
<evidence type="ECO:0000256" key="1">
    <source>
        <dbReference type="ARBA" id="ARBA00004974"/>
    </source>
</evidence>
<evidence type="ECO:0000256" key="7">
    <source>
        <dbReference type="ARBA" id="ARBA00022723"/>
    </source>
</evidence>
<dbReference type="FunFam" id="3.40.50.970:FF:000007">
    <property type="entry name" value="Acetolactate synthase"/>
    <property type="match status" value="1"/>
</dbReference>
<comment type="catalytic activity">
    <reaction evidence="11">
        <text>2 pyruvate + H(+) = (2S)-2-acetolactate + CO2</text>
        <dbReference type="Rhea" id="RHEA:25249"/>
        <dbReference type="ChEBI" id="CHEBI:15361"/>
        <dbReference type="ChEBI" id="CHEBI:15378"/>
        <dbReference type="ChEBI" id="CHEBI:16526"/>
        <dbReference type="ChEBI" id="CHEBI:58476"/>
        <dbReference type="EC" id="2.2.1.6"/>
    </reaction>
</comment>
<dbReference type="NCBIfam" id="TIGR00118">
    <property type="entry name" value="acolac_lg"/>
    <property type="match status" value="1"/>
</dbReference>
<sequence>MRGSEAVVRFMEDVGAGHLFGIPGGANLAIYQSLAGSRVRHHLTRTEQGAAHMADGYARVTGRAGFCIATSGPGATNLVTGLGTAYMDSIPVVAITGQVGTKALGTDAFQEADVFDVMIPVTKANYKVKRPEDLVPTLRKAYATAMSGRRGPVAVDIPSDISMSQVEYTAYRYEGAKFPEVPDVSEAVGALRSSQRPVILAGGGAKAEGCRELILELSRRIGAPVVTTVMGKGAVPEDYELALGITGIHGRGSSRYVLNRSDFVMALGARFSDRTTAKMDEFIPSRTVVHVVNDEAEIGKRKKDVIGIRADIVDFLREFLKYVGENERREAWVQEVRKVREFCRCDFNFMSEPMKPQKLIHAMNSVLPEDAILVADVGQHQMFAAHYFEARGTRKFITSGGMGTMGYALPAAIGAKIGRPDKPVVALIGDGGFMMTVSELATAVEEDVAVKAVVMNNASLGMIRQFQAHFYGNVIYAADYSKAPNFAKIAEGFGVQSSTVERPSEMEDALREMLAYRGPYVLEVRTDREEECLPMTPPWGGKADIIYGRCRWKEVENGEVAGFSQ</sequence>
<evidence type="ECO:0000259" key="12">
    <source>
        <dbReference type="Pfam" id="PF00205"/>
    </source>
</evidence>
<feature type="domain" description="Thiamine pyrophosphate enzyme central" evidence="12">
    <location>
        <begin position="184"/>
        <end position="318"/>
    </location>
</feature>
<dbReference type="PANTHER" id="PTHR18968:SF13">
    <property type="entry name" value="ACETOLACTATE SYNTHASE CATALYTIC SUBUNIT, MITOCHONDRIAL"/>
    <property type="match status" value="1"/>
</dbReference>
<dbReference type="GO" id="GO:0030976">
    <property type="term" value="F:thiamine pyrophosphate binding"/>
    <property type="evidence" value="ECO:0007669"/>
    <property type="project" value="UniProtKB-UniRule"/>
</dbReference>
<keyword evidence="8 11" id="KW-0460">Magnesium</keyword>
<comment type="similarity">
    <text evidence="3 11">Belongs to the TPP enzyme family.</text>
</comment>
<dbReference type="InterPro" id="IPR039368">
    <property type="entry name" value="AHAS_TPP"/>
</dbReference>
<comment type="pathway">
    <text evidence="2 11">Amino-acid biosynthesis; L-valine biosynthesis; L-valine from pyruvate: step 1/4.</text>
</comment>
<dbReference type="GO" id="GO:0009099">
    <property type="term" value="P:L-valine biosynthetic process"/>
    <property type="evidence" value="ECO:0007669"/>
    <property type="project" value="TreeGrafter"/>
</dbReference>
<dbReference type="Gene3D" id="3.40.50.970">
    <property type="match status" value="2"/>
</dbReference>
<dbReference type="PROSITE" id="PS00187">
    <property type="entry name" value="TPP_ENZYMES"/>
    <property type="match status" value="1"/>
</dbReference>
<organism evidence="15 16">
    <name type="scientific">Thermogymnomonas acidicola</name>
    <dbReference type="NCBI Taxonomy" id="399579"/>
    <lineage>
        <taxon>Archaea</taxon>
        <taxon>Methanobacteriati</taxon>
        <taxon>Thermoplasmatota</taxon>
        <taxon>Thermoplasmata</taxon>
        <taxon>Thermoplasmatales</taxon>
        <taxon>Thermogymnomonas</taxon>
    </lineage>
</organism>
<dbReference type="Pfam" id="PF02776">
    <property type="entry name" value="TPP_enzyme_N"/>
    <property type="match status" value="1"/>
</dbReference>
<accession>A0AA37BR92</accession>
<evidence type="ECO:0000259" key="14">
    <source>
        <dbReference type="Pfam" id="PF02776"/>
    </source>
</evidence>
<dbReference type="Gene3D" id="3.40.50.1220">
    <property type="entry name" value="TPP-binding domain"/>
    <property type="match status" value="1"/>
</dbReference>
<dbReference type="GO" id="GO:0003984">
    <property type="term" value="F:acetolactate synthase activity"/>
    <property type="evidence" value="ECO:0007669"/>
    <property type="project" value="UniProtKB-EC"/>
</dbReference>
<evidence type="ECO:0000256" key="10">
    <source>
        <dbReference type="ARBA" id="ARBA00023304"/>
    </source>
</evidence>
<gene>
    <name evidence="15" type="ORF">GCM10007108_09170</name>
</gene>
<dbReference type="CDD" id="cd07035">
    <property type="entry name" value="TPP_PYR_POX_like"/>
    <property type="match status" value="1"/>
</dbReference>
<keyword evidence="7 11" id="KW-0479">Metal-binding</keyword>
<dbReference type="InterPro" id="IPR012000">
    <property type="entry name" value="Thiamin_PyroP_enz_cen_dom"/>
</dbReference>
<dbReference type="GO" id="GO:0044272">
    <property type="term" value="P:sulfur compound biosynthetic process"/>
    <property type="evidence" value="ECO:0007669"/>
    <property type="project" value="UniProtKB-ARBA"/>
</dbReference>
<dbReference type="SUPFAM" id="SSF52467">
    <property type="entry name" value="DHS-like NAD/FAD-binding domain"/>
    <property type="match status" value="1"/>
</dbReference>
<dbReference type="InterPro" id="IPR029035">
    <property type="entry name" value="DHS-like_NAD/FAD-binding_dom"/>
</dbReference>
<keyword evidence="5 11" id="KW-0028">Amino-acid biosynthesis</keyword>
<dbReference type="EC" id="2.2.1.6" evidence="4 11"/>
<dbReference type="GO" id="GO:0050660">
    <property type="term" value="F:flavin adenine dinucleotide binding"/>
    <property type="evidence" value="ECO:0007669"/>
    <property type="project" value="InterPro"/>
</dbReference>
<dbReference type="InterPro" id="IPR000399">
    <property type="entry name" value="TPP-bd_CS"/>
</dbReference>
<name>A0AA37BR92_9ARCH</name>
<keyword evidence="9 11" id="KW-0786">Thiamine pyrophosphate</keyword>
<dbReference type="PANTHER" id="PTHR18968">
    <property type="entry name" value="THIAMINE PYROPHOSPHATE ENZYMES"/>
    <property type="match status" value="1"/>
</dbReference>
<comment type="pathway">
    <text evidence="1 11">Amino-acid biosynthesis; L-isoleucine biosynthesis; L-isoleucine from 2-oxobutanoate: step 1/4.</text>
</comment>
<evidence type="ECO:0000256" key="3">
    <source>
        <dbReference type="ARBA" id="ARBA00007812"/>
    </source>
</evidence>
<dbReference type="EMBL" id="BMNY01000001">
    <property type="protein sequence ID" value="GGM73331.1"/>
    <property type="molecule type" value="Genomic_DNA"/>
</dbReference>
<evidence type="ECO:0000259" key="13">
    <source>
        <dbReference type="Pfam" id="PF02775"/>
    </source>
</evidence>
<evidence type="ECO:0000256" key="2">
    <source>
        <dbReference type="ARBA" id="ARBA00005025"/>
    </source>
</evidence>